<dbReference type="InterPro" id="IPR002938">
    <property type="entry name" value="FAD-bd"/>
</dbReference>
<dbReference type="PANTHER" id="PTHR43876">
    <property type="entry name" value="UBIQUINONE BIOSYNTHESIS MONOOXYGENASE COQ6, MITOCHONDRIAL"/>
    <property type="match status" value="1"/>
</dbReference>
<dbReference type="GO" id="GO:0110142">
    <property type="term" value="C:ubiquinone biosynthesis complex"/>
    <property type="evidence" value="ECO:0007669"/>
    <property type="project" value="UniProtKB-ARBA"/>
</dbReference>
<comment type="cofactor">
    <cofactor evidence="1">
        <name>FAD</name>
        <dbReference type="ChEBI" id="CHEBI:57692"/>
    </cofactor>
</comment>
<comment type="subcellular location">
    <subcellularLocation>
        <location evidence="2">Cytoplasm</location>
    </subcellularLocation>
</comment>
<dbReference type="Gene3D" id="3.50.50.60">
    <property type="entry name" value="FAD/NAD(P)-binding domain"/>
    <property type="match status" value="2"/>
</dbReference>
<comment type="pathway">
    <text evidence="3">Cofactor biosynthesis; ubiquinone biosynthesis.</text>
</comment>
<organism evidence="13 14">
    <name type="scientific">Paraferrimonas haliotis</name>
    <dbReference type="NCBI Taxonomy" id="2013866"/>
    <lineage>
        <taxon>Bacteria</taxon>
        <taxon>Pseudomonadati</taxon>
        <taxon>Pseudomonadota</taxon>
        <taxon>Gammaproteobacteria</taxon>
        <taxon>Alteromonadales</taxon>
        <taxon>Ferrimonadaceae</taxon>
        <taxon>Paraferrimonas</taxon>
    </lineage>
</organism>
<comment type="subunit">
    <text evidence="11">Component of the Ubi complex metabolon, which regroups five ubiquinone biosynthesis proteins (UbiE, UbiF, UbiG, UbiH and UbiI) and two accessory factors (UbiK and the lipid-binding protein UbiJ).</text>
</comment>
<feature type="domain" description="FAD-binding" evidence="12">
    <location>
        <begin position="5"/>
        <end position="318"/>
    </location>
</feature>
<comment type="caution">
    <text evidence="13">The sequence shown here is derived from an EMBL/GenBank/DDBJ whole genome shotgun (WGS) entry which is preliminary data.</text>
</comment>
<dbReference type="Pfam" id="PF01494">
    <property type="entry name" value="FAD_binding_3"/>
    <property type="match status" value="1"/>
</dbReference>
<evidence type="ECO:0000256" key="6">
    <source>
        <dbReference type="ARBA" id="ARBA00022630"/>
    </source>
</evidence>
<protein>
    <submittedName>
        <fullName evidence="13">2-octaprenyl-3-methyl-6-methoxy-1,4-benzoquinol hydroxylase</fullName>
    </submittedName>
</protein>
<evidence type="ECO:0000256" key="3">
    <source>
        <dbReference type="ARBA" id="ARBA00004749"/>
    </source>
</evidence>
<dbReference type="NCBIfam" id="TIGR01988">
    <property type="entry name" value="Ubi-OHases"/>
    <property type="match status" value="1"/>
</dbReference>
<dbReference type="Proteomes" id="UP001157439">
    <property type="component" value="Unassembled WGS sequence"/>
</dbReference>
<dbReference type="GO" id="GO:0005737">
    <property type="term" value="C:cytoplasm"/>
    <property type="evidence" value="ECO:0007669"/>
    <property type="project" value="UniProtKB-SubCell"/>
</dbReference>
<dbReference type="GO" id="GO:0008682">
    <property type="term" value="F:3-demethoxyubiquinol 3-hydroxylase activity"/>
    <property type="evidence" value="ECO:0007669"/>
    <property type="project" value="TreeGrafter"/>
</dbReference>
<keyword evidence="6" id="KW-0285">Flavoprotein</keyword>
<evidence type="ECO:0000313" key="13">
    <source>
        <dbReference type="EMBL" id="GLS83580.1"/>
    </source>
</evidence>
<keyword evidence="7" id="KW-0831">Ubiquinone biosynthesis</keyword>
<keyword evidence="8" id="KW-0274">FAD</keyword>
<name>A0AA37TQJ6_9GAMM</name>
<comment type="similarity">
    <text evidence="4">Belongs to the UbiH/COQ6 family.</text>
</comment>
<evidence type="ECO:0000256" key="4">
    <source>
        <dbReference type="ARBA" id="ARBA00005349"/>
    </source>
</evidence>
<dbReference type="InterPro" id="IPR051205">
    <property type="entry name" value="UbiH/COQ6_monooxygenase"/>
</dbReference>
<dbReference type="InterPro" id="IPR010971">
    <property type="entry name" value="UbiH/COQ6"/>
</dbReference>
<dbReference type="FunFam" id="3.50.50.60:FF:000021">
    <property type="entry name" value="Ubiquinone biosynthesis monooxygenase COQ6"/>
    <property type="match status" value="1"/>
</dbReference>
<evidence type="ECO:0000256" key="9">
    <source>
        <dbReference type="ARBA" id="ARBA00023002"/>
    </source>
</evidence>
<dbReference type="RefSeq" id="WP_095500466.1">
    <property type="nucleotide sequence ID" value="NZ_BSPO01000003.1"/>
</dbReference>
<evidence type="ECO:0000256" key="2">
    <source>
        <dbReference type="ARBA" id="ARBA00004496"/>
    </source>
</evidence>
<dbReference type="EMBL" id="BSPO01000003">
    <property type="protein sequence ID" value="GLS83580.1"/>
    <property type="molecule type" value="Genomic_DNA"/>
</dbReference>
<dbReference type="AlphaFoldDB" id="A0AA37TQJ6"/>
<evidence type="ECO:0000256" key="11">
    <source>
        <dbReference type="ARBA" id="ARBA00065734"/>
    </source>
</evidence>
<evidence type="ECO:0000259" key="12">
    <source>
        <dbReference type="Pfam" id="PF01494"/>
    </source>
</evidence>
<keyword evidence="5" id="KW-0963">Cytoplasm</keyword>
<evidence type="ECO:0000256" key="5">
    <source>
        <dbReference type="ARBA" id="ARBA00022490"/>
    </source>
</evidence>
<proteinExistence type="inferred from homology"/>
<dbReference type="PANTHER" id="PTHR43876:SF10">
    <property type="entry name" value="3-DEMETHOXYUBIQUINOL 3-HYDROXYLASE"/>
    <property type="match status" value="1"/>
</dbReference>
<dbReference type="InterPro" id="IPR036188">
    <property type="entry name" value="FAD/NAD-bd_sf"/>
</dbReference>
<evidence type="ECO:0000256" key="7">
    <source>
        <dbReference type="ARBA" id="ARBA00022688"/>
    </source>
</evidence>
<dbReference type="FunFam" id="3.50.50.60:FF:000048">
    <property type="entry name" value="2-octaprenyl-3-methyl-6-methoxy-1,4-benzoquinol hydroxylase"/>
    <property type="match status" value="1"/>
</dbReference>
<evidence type="ECO:0000256" key="10">
    <source>
        <dbReference type="ARBA" id="ARBA00023033"/>
    </source>
</evidence>
<gene>
    <name evidence="13" type="primary">ubiF</name>
    <name evidence="13" type="ORF">GCM10007894_15570</name>
</gene>
<keyword evidence="14" id="KW-1185">Reference proteome</keyword>
<evidence type="ECO:0000256" key="8">
    <source>
        <dbReference type="ARBA" id="ARBA00022827"/>
    </source>
</evidence>
<reference evidence="13 14" key="1">
    <citation type="journal article" date="2014" name="Int. J. Syst. Evol. Microbiol.">
        <title>Complete genome sequence of Corynebacterium casei LMG S-19264T (=DSM 44701T), isolated from a smear-ripened cheese.</title>
        <authorList>
            <consortium name="US DOE Joint Genome Institute (JGI-PGF)"/>
            <person name="Walter F."/>
            <person name="Albersmeier A."/>
            <person name="Kalinowski J."/>
            <person name="Ruckert C."/>
        </authorList>
    </citation>
    <scope>NUCLEOTIDE SEQUENCE [LARGE SCALE GENOMIC DNA]</scope>
    <source>
        <strain evidence="13 14">NBRC 112785</strain>
    </source>
</reference>
<dbReference type="PRINTS" id="PR00420">
    <property type="entry name" value="RNGMNOXGNASE"/>
</dbReference>
<keyword evidence="10" id="KW-0503">Monooxygenase</keyword>
<sequence length="390" mass="43336">MQAFDVIINGGGMVGAAAAVGLAELGLKVAVVERYRPKQYAATQPLDLRVSAISVASEQLLAQLGVWPQVIAQRACPYLGLETWEQDGFNTEFHASQVGSSHLGHIVENRIIQLALWQRLQSFADVTIFDHHQINRFELLTHGVQVTLDNEQELTAKLLVGADGAQSKVRQWTGIGISGWEYKQHAMLINVTTEAGQQDVTWQQFFPSGPRAFLPLVGNHASLVWYDAAERIAQLSQLTPEQLQQEIRQAFPSRLGEFKVDGFGEFPLVRRHAQRYVDQHVVLVGDAAHTINPLAGQGVNLGFKDVKALIDTIAQAKDADQDWSALVQLQKYQSKRYKDNLLMMSAMDMFYATFSNKITPIKVLRNVGLKLANHSGPVKKQVLKYAMGLK</sequence>
<accession>A0AA37TQJ6</accession>
<dbReference type="GO" id="GO:0006744">
    <property type="term" value="P:ubiquinone biosynthetic process"/>
    <property type="evidence" value="ECO:0007669"/>
    <property type="project" value="UniProtKB-KW"/>
</dbReference>
<evidence type="ECO:0000256" key="1">
    <source>
        <dbReference type="ARBA" id="ARBA00001974"/>
    </source>
</evidence>
<dbReference type="GO" id="GO:0071949">
    <property type="term" value="F:FAD binding"/>
    <property type="evidence" value="ECO:0007669"/>
    <property type="project" value="InterPro"/>
</dbReference>
<dbReference type="SUPFAM" id="SSF51905">
    <property type="entry name" value="FAD/NAD(P)-binding domain"/>
    <property type="match status" value="1"/>
</dbReference>
<evidence type="ECO:0000313" key="14">
    <source>
        <dbReference type="Proteomes" id="UP001157439"/>
    </source>
</evidence>
<keyword evidence="9" id="KW-0560">Oxidoreductase</keyword>